<keyword evidence="10" id="KW-1185">Reference proteome</keyword>
<feature type="transmembrane region" description="Helical" evidence="8">
    <location>
        <begin position="441"/>
        <end position="461"/>
    </location>
</feature>
<feature type="transmembrane region" description="Helical" evidence="8">
    <location>
        <begin position="514"/>
        <end position="534"/>
    </location>
</feature>
<gene>
    <name evidence="9" type="ORF">CP97_14683</name>
</gene>
<evidence type="ECO:0000313" key="10">
    <source>
        <dbReference type="Proteomes" id="UP000059113"/>
    </source>
</evidence>
<feature type="transmembrane region" description="Helical" evidence="8">
    <location>
        <begin position="257"/>
        <end position="277"/>
    </location>
</feature>
<comment type="subcellular location">
    <subcellularLocation>
        <location evidence="8">Cell inner membrane</location>
        <topology evidence="8">Multi-pass membrane protein</topology>
    </subcellularLocation>
    <subcellularLocation>
        <location evidence="1">Cell membrane</location>
        <topology evidence="1">Multi-pass membrane protein</topology>
    </subcellularLocation>
</comment>
<proteinExistence type="inferred from homology"/>
<dbReference type="PANTHER" id="PTHR30003">
    <property type="entry name" value="L-LACTATE PERMEASE"/>
    <property type="match status" value="1"/>
</dbReference>
<dbReference type="GO" id="GO:0015295">
    <property type="term" value="F:solute:proton symporter activity"/>
    <property type="evidence" value="ECO:0007669"/>
    <property type="project" value="TreeGrafter"/>
</dbReference>
<evidence type="ECO:0000256" key="4">
    <source>
        <dbReference type="ARBA" id="ARBA00022475"/>
    </source>
</evidence>
<comment type="function">
    <text evidence="8">Uptake of L-lactate across the membrane. Can also transport D-lactate and glycolate.</text>
</comment>
<feature type="transmembrane region" description="Helical" evidence="8">
    <location>
        <begin position="105"/>
        <end position="124"/>
    </location>
</feature>
<comment type="similarity">
    <text evidence="2 8">Belongs to the lactate permease family.</text>
</comment>
<reference evidence="10" key="2">
    <citation type="submission" date="2015-04" db="EMBL/GenBank/DDBJ databases">
        <title>The complete genome sequence of Erythrobacter sp. s21-N3.</title>
        <authorList>
            <person name="Zhuang L."/>
            <person name="Liu Y."/>
            <person name="Shao Z."/>
        </authorList>
    </citation>
    <scope>NUCLEOTIDE SEQUENCE [LARGE SCALE GENOMIC DNA]</scope>
    <source>
        <strain evidence="10">s21-N3</strain>
    </source>
</reference>
<dbReference type="InterPro" id="IPR003804">
    <property type="entry name" value="Lactate_perm"/>
</dbReference>
<dbReference type="EMBL" id="CP011310">
    <property type="protein sequence ID" value="ANC50369.1"/>
    <property type="molecule type" value="Genomic_DNA"/>
</dbReference>
<keyword evidence="4" id="KW-1003">Cell membrane</keyword>
<dbReference type="Proteomes" id="UP000059113">
    <property type="component" value="Chromosome"/>
</dbReference>
<feature type="transmembrane region" description="Helical" evidence="8">
    <location>
        <begin position="32"/>
        <end position="50"/>
    </location>
</feature>
<keyword evidence="6 8" id="KW-1133">Transmembrane helix</keyword>
<evidence type="ECO:0000256" key="3">
    <source>
        <dbReference type="ARBA" id="ARBA00022448"/>
    </source>
</evidence>
<feature type="transmembrane region" description="Helical" evidence="8">
    <location>
        <begin position="194"/>
        <end position="216"/>
    </location>
</feature>
<reference evidence="9 10" key="1">
    <citation type="journal article" date="2015" name="Int. J. Syst. Evol. Microbiol.">
        <title>Erythrobacter atlanticus sp. nov., a bacterium from ocean sediment able to degrade polycyclic aromatic hydrocarbons.</title>
        <authorList>
            <person name="Zhuang L."/>
            <person name="Liu Y."/>
            <person name="Wang L."/>
            <person name="Wang W."/>
            <person name="Shao Z."/>
        </authorList>
    </citation>
    <scope>NUCLEOTIDE SEQUENCE [LARGE SCALE GENOMIC DNA]</scope>
    <source>
        <strain evidence="10">s21-N3</strain>
    </source>
</reference>
<sequence>MRISFILFAAALSPLLGVLVLLVGLRLPASRAMALSYLITLGAGLFLWQMPPVTILAASIEGLAIAASVLWIILGAILLLKLLSEGKAMERIRTGFAALSPEPRVQLVVISWTFGAFLEGAAGFGTPAAITAPLLVALRFSPIGAVTLALVANSSPVAFGAIGTPVAIGLQEGLRQSNAPAGGFTLIEGAASTAAAIDLLAGSFIPWVLVLLYSRFFSQERSWKSGLAYWRFALFAGFAYTVPTFAVALLLGPELPTLLGALAAIMLVIPAAQRGWLVPRSDKAAPGPPAITRSSPLSLLRAWGPYLILAALLLVTRTDLLPIKHALQSASLGWDRVLGTTINIALAPLYLPGTMFLIAAISALFLLPFDHQKILRAGRDTVKITAASAMTLAAAVPMIRVFVHSSDNMAGLPSMPMSLASLAADAAGSSWMIFAPFIGALGSFLSGSATFSNMTFALFQVTAAEQASLQPEIVLAAQILGASAGNMVSVVNVVAAAAVVGLVGREGTIIRFTLVPMLAYTSTVGLLAIAFASVPG</sequence>
<evidence type="ECO:0000256" key="6">
    <source>
        <dbReference type="ARBA" id="ARBA00022989"/>
    </source>
</evidence>
<feature type="transmembrane region" description="Helical" evidence="8">
    <location>
        <begin position="473"/>
        <end position="502"/>
    </location>
</feature>
<organism evidence="9 10">
    <name type="scientific">Aurantiacibacter atlanticus</name>
    <dbReference type="NCBI Taxonomy" id="1648404"/>
    <lineage>
        <taxon>Bacteria</taxon>
        <taxon>Pseudomonadati</taxon>
        <taxon>Pseudomonadota</taxon>
        <taxon>Alphaproteobacteria</taxon>
        <taxon>Sphingomonadales</taxon>
        <taxon>Erythrobacteraceae</taxon>
        <taxon>Aurantiacibacter</taxon>
    </lineage>
</organism>
<accession>A0A161J480</accession>
<keyword evidence="7 8" id="KW-0472">Membrane</keyword>
<protein>
    <recommendedName>
        <fullName evidence="8">L-lactate permease</fullName>
    </recommendedName>
</protein>
<dbReference type="GO" id="GO:0015129">
    <property type="term" value="F:lactate transmembrane transporter activity"/>
    <property type="evidence" value="ECO:0007669"/>
    <property type="project" value="UniProtKB-UniRule"/>
</dbReference>
<feature type="transmembrane region" description="Helical" evidence="8">
    <location>
        <begin position="298"/>
        <end position="315"/>
    </location>
</feature>
<dbReference type="AlphaFoldDB" id="A0A161J480"/>
<evidence type="ECO:0000256" key="1">
    <source>
        <dbReference type="ARBA" id="ARBA00004651"/>
    </source>
</evidence>
<keyword evidence="5 8" id="KW-0812">Transmembrane</keyword>
<feature type="transmembrane region" description="Helical" evidence="8">
    <location>
        <begin position="6"/>
        <end position="25"/>
    </location>
</feature>
<feature type="transmembrane region" description="Helical" evidence="8">
    <location>
        <begin position="62"/>
        <end position="84"/>
    </location>
</feature>
<feature type="transmembrane region" description="Helical" evidence="8">
    <location>
        <begin position="228"/>
        <end position="251"/>
    </location>
</feature>
<evidence type="ECO:0000313" key="9">
    <source>
        <dbReference type="EMBL" id="ANC50369.1"/>
    </source>
</evidence>
<evidence type="ECO:0000256" key="5">
    <source>
        <dbReference type="ARBA" id="ARBA00022692"/>
    </source>
</evidence>
<dbReference type="STRING" id="1648404.CP97_14683"/>
<dbReference type="Pfam" id="PF02652">
    <property type="entry name" value="Lactate_perm"/>
    <property type="match status" value="1"/>
</dbReference>
<evidence type="ECO:0000256" key="8">
    <source>
        <dbReference type="RuleBase" id="RU365092"/>
    </source>
</evidence>
<feature type="transmembrane region" description="Helical" evidence="8">
    <location>
        <begin position="349"/>
        <end position="369"/>
    </location>
</feature>
<evidence type="ECO:0000256" key="7">
    <source>
        <dbReference type="ARBA" id="ARBA00023136"/>
    </source>
</evidence>
<keyword evidence="3 8" id="KW-0813">Transport</keyword>
<name>A0A161J480_9SPHN</name>
<evidence type="ECO:0000256" key="2">
    <source>
        <dbReference type="ARBA" id="ARBA00010100"/>
    </source>
</evidence>
<dbReference type="PANTHER" id="PTHR30003:SF0">
    <property type="entry name" value="GLYCOLATE PERMEASE GLCA-RELATED"/>
    <property type="match status" value="1"/>
</dbReference>
<feature type="transmembrane region" description="Helical" evidence="8">
    <location>
        <begin position="381"/>
        <end position="403"/>
    </location>
</feature>
<dbReference type="KEGG" id="ery:CP97_14683"/>
<dbReference type="GO" id="GO:0005886">
    <property type="term" value="C:plasma membrane"/>
    <property type="evidence" value="ECO:0007669"/>
    <property type="project" value="UniProtKB-SubCell"/>
</dbReference>
<keyword evidence="8" id="KW-0997">Cell inner membrane</keyword>